<dbReference type="EMBL" id="JAFIDN010000002">
    <property type="protein sequence ID" value="MBP3191619.1"/>
    <property type="molecule type" value="Genomic_DNA"/>
</dbReference>
<reference evidence="1" key="1">
    <citation type="submission" date="2021-02" db="EMBL/GenBank/DDBJ databases">
        <title>Natronogracilivirga saccharolytica gen. nov. sp. nov. a new anaerobic, haloalkiliphilic carbohydrate-fermenting bacterium from soda lake and proposing of Cyclonatronumiaceae fam. nov. in the phylum Balneolaeota.</title>
        <authorList>
            <person name="Zhilina T.N."/>
            <person name="Sorokin D.Y."/>
            <person name="Zavarzina D.G."/>
            <person name="Toshchakov S.V."/>
            <person name="Kublanov I.V."/>
        </authorList>
    </citation>
    <scope>NUCLEOTIDE SEQUENCE</scope>
    <source>
        <strain evidence="1">Z-1702</strain>
    </source>
</reference>
<gene>
    <name evidence="1" type="ORF">NATSA_02970</name>
</gene>
<dbReference type="Pfam" id="PF01663">
    <property type="entry name" value="Phosphodiest"/>
    <property type="match status" value="1"/>
</dbReference>
<dbReference type="PANTHER" id="PTHR10151">
    <property type="entry name" value="ECTONUCLEOTIDE PYROPHOSPHATASE/PHOSPHODIESTERASE"/>
    <property type="match status" value="1"/>
</dbReference>
<dbReference type="InterPro" id="IPR002591">
    <property type="entry name" value="Phosphodiest/P_Trfase"/>
</dbReference>
<name>A0A8J7UVX7_9BACT</name>
<dbReference type="AlphaFoldDB" id="A0A8J7UVX7"/>
<comment type="caution">
    <text evidence="1">The sequence shown here is derived from an EMBL/GenBank/DDBJ whole genome shotgun (WGS) entry which is preliminary data.</text>
</comment>
<dbReference type="RefSeq" id="WP_210510282.1">
    <property type="nucleotide sequence ID" value="NZ_JAFIDN010000002.1"/>
</dbReference>
<dbReference type="Gene3D" id="3.30.1360.180">
    <property type="match status" value="1"/>
</dbReference>
<evidence type="ECO:0000313" key="1">
    <source>
        <dbReference type="EMBL" id="MBP3191619.1"/>
    </source>
</evidence>
<organism evidence="1 2">
    <name type="scientific">Natronogracilivirga saccharolytica</name>
    <dbReference type="NCBI Taxonomy" id="2812953"/>
    <lineage>
        <taxon>Bacteria</taxon>
        <taxon>Pseudomonadati</taxon>
        <taxon>Balneolota</taxon>
        <taxon>Balneolia</taxon>
        <taxon>Balneolales</taxon>
        <taxon>Cyclonatronaceae</taxon>
        <taxon>Natronogracilivirga</taxon>
    </lineage>
</organism>
<dbReference type="PANTHER" id="PTHR10151:SF120">
    <property type="entry name" value="BIS(5'-ADENOSYL)-TRIPHOSPHATASE"/>
    <property type="match status" value="1"/>
</dbReference>
<accession>A0A8J7UVX7</accession>
<dbReference type="CDD" id="cd16018">
    <property type="entry name" value="Enpp"/>
    <property type="match status" value="1"/>
</dbReference>
<dbReference type="GO" id="GO:0016787">
    <property type="term" value="F:hydrolase activity"/>
    <property type="evidence" value="ECO:0007669"/>
    <property type="project" value="UniProtKB-ARBA"/>
</dbReference>
<proteinExistence type="predicted"/>
<dbReference type="Gene3D" id="3.40.720.10">
    <property type="entry name" value="Alkaline Phosphatase, subunit A"/>
    <property type="match status" value="1"/>
</dbReference>
<protein>
    <submittedName>
        <fullName evidence="1">Alkaline phosphatase family protein</fullName>
    </submittedName>
</protein>
<dbReference type="SUPFAM" id="SSF53649">
    <property type="entry name" value="Alkaline phosphatase-like"/>
    <property type="match status" value="1"/>
</dbReference>
<keyword evidence="2" id="KW-1185">Reference proteome</keyword>
<dbReference type="InterPro" id="IPR017850">
    <property type="entry name" value="Alkaline_phosphatase_core_sf"/>
</dbReference>
<evidence type="ECO:0000313" key="2">
    <source>
        <dbReference type="Proteomes" id="UP000673975"/>
    </source>
</evidence>
<sequence length="412" mass="46540">MKFFSAALIAFLVIAALGIKSRLFELSDNTFPEPNRLILISIDGLHPDYLSRAHTPVLDSLASGGVIAENLIPIFPTKTFPNHYSIATGRYSENTGIIANNMYDPVLDASFSLSDRNAVTNPDWYGGEPVWVTAEIQGITSATIFWPGSEAPIKDTQATYWLSYNQDMPHQDRVDSLIHWMTLPDNEYSLLNTLYFSIVDSYGHWFGPDSDSVTAALEKTDSTLDYLISELDKHGLRESSNIIIVSDHGMAATSEDRVIMLDDIISLGDAEVRDWDPVAMIQPLQNSTEQIYRALKNSQENYKVFRKENIPDRFHFKNHHRVPEIIVIADVGYTITSRDRMESFGITSGTHGYDNLAYEMQAFFLAHGPDFKTGKTIRAFELVHIYELMCQLLSIEPYENDGDSDKLKHILR</sequence>
<dbReference type="Proteomes" id="UP000673975">
    <property type="component" value="Unassembled WGS sequence"/>
</dbReference>